<accession>A0A6J5LQI2</accession>
<organism evidence="2">
    <name type="scientific">uncultured Caudovirales phage</name>
    <dbReference type="NCBI Taxonomy" id="2100421"/>
    <lineage>
        <taxon>Viruses</taxon>
        <taxon>Duplodnaviria</taxon>
        <taxon>Heunggongvirae</taxon>
        <taxon>Uroviricota</taxon>
        <taxon>Caudoviricetes</taxon>
        <taxon>Peduoviridae</taxon>
        <taxon>Maltschvirus</taxon>
        <taxon>Maltschvirus maltsch</taxon>
    </lineage>
</organism>
<protein>
    <submittedName>
        <fullName evidence="2">Uncharacterized protein</fullName>
    </submittedName>
</protein>
<feature type="region of interest" description="Disordered" evidence="1">
    <location>
        <begin position="1"/>
        <end position="32"/>
    </location>
</feature>
<evidence type="ECO:0000256" key="1">
    <source>
        <dbReference type="SAM" id="MobiDB-lite"/>
    </source>
</evidence>
<proteinExistence type="predicted"/>
<gene>
    <name evidence="2" type="ORF">UFOVP307_57</name>
</gene>
<name>A0A6J5LQI2_9CAUD</name>
<dbReference type="EMBL" id="LR796323">
    <property type="protein sequence ID" value="CAB4136795.1"/>
    <property type="molecule type" value="Genomic_DNA"/>
</dbReference>
<evidence type="ECO:0000313" key="2">
    <source>
        <dbReference type="EMBL" id="CAB4136795.1"/>
    </source>
</evidence>
<sequence length="122" mass="13658">MEALKRGRGRPKGSVKMTIQRFADNPPMTLPKTDHQRLKELKELMIRSGGKDVAQKVIEIALNDEHPHQLVALKMCLDRTLPVSLFEKDKSQRSAVTINITGIGAEPTIIDEQPQDVEAKYG</sequence>
<feature type="compositionally biased region" description="Basic residues" evidence="1">
    <location>
        <begin position="1"/>
        <end position="13"/>
    </location>
</feature>
<reference evidence="2" key="1">
    <citation type="submission" date="2020-04" db="EMBL/GenBank/DDBJ databases">
        <authorList>
            <person name="Chiriac C."/>
            <person name="Salcher M."/>
            <person name="Ghai R."/>
            <person name="Kavagutti S V."/>
        </authorList>
    </citation>
    <scope>NUCLEOTIDE SEQUENCE</scope>
</reference>